<sequence>MHQGPKMKWFPFLLTSALLSLSNAQVPLGNRTIQSFVDSNPFVHAEGGFARLVFPWMGGGTTDRSIWTIEDVGNGHYTIYNSLSARYASYFTTGSVDIYEIGTSTTPSQWIITPNTSPGLGNNLYTISKPLSSVPNTDIIWWTIHEATDILFADVTDDPADSFVNRLWRIV</sequence>
<proteinExistence type="predicted"/>
<dbReference type="Proteomes" id="UP000559027">
    <property type="component" value="Unassembled WGS sequence"/>
</dbReference>
<accession>A0A8H5CZS0</accession>
<evidence type="ECO:0000256" key="1">
    <source>
        <dbReference type="SAM" id="SignalP"/>
    </source>
</evidence>
<dbReference type="AlphaFoldDB" id="A0A8H5CZS0"/>
<dbReference type="InterPro" id="IPR035992">
    <property type="entry name" value="Ricin_B-like_lectins"/>
</dbReference>
<organism evidence="2 3">
    <name type="scientific">Leucocoprinus leucothites</name>
    <dbReference type="NCBI Taxonomy" id="201217"/>
    <lineage>
        <taxon>Eukaryota</taxon>
        <taxon>Fungi</taxon>
        <taxon>Dikarya</taxon>
        <taxon>Basidiomycota</taxon>
        <taxon>Agaricomycotina</taxon>
        <taxon>Agaricomycetes</taxon>
        <taxon>Agaricomycetidae</taxon>
        <taxon>Agaricales</taxon>
        <taxon>Agaricineae</taxon>
        <taxon>Agaricaceae</taxon>
        <taxon>Leucocoprinus</taxon>
    </lineage>
</organism>
<name>A0A8H5CZS0_9AGAR</name>
<evidence type="ECO:0000313" key="2">
    <source>
        <dbReference type="EMBL" id="KAF5350990.1"/>
    </source>
</evidence>
<dbReference type="OrthoDB" id="10460996at2759"/>
<reference evidence="2 3" key="1">
    <citation type="journal article" date="2020" name="ISME J.">
        <title>Uncovering the hidden diversity of litter-decomposition mechanisms in mushroom-forming fungi.</title>
        <authorList>
            <person name="Floudas D."/>
            <person name="Bentzer J."/>
            <person name="Ahren D."/>
            <person name="Johansson T."/>
            <person name="Persson P."/>
            <person name="Tunlid A."/>
        </authorList>
    </citation>
    <scope>NUCLEOTIDE SEQUENCE [LARGE SCALE GENOMIC DNA]</scope>
    <source>
        <strain evidence="2 3">CBS 146.42</strain>
    </source>
</reference>
<gene>
    <name evidence="2" type="ORF">D9756_008296</name>
</gene>
<dbReference type="Gene3D" id="2.80.10.50">
    <property type="match status" value="1"/>
</dbReference>
<feature type="chain" id="PRO_5034899428" evidence="1">
    <location>
        <begin position="25"/>
        <end position="171"/>
    </location>
</feature>
<evidence type="ECO:0000313" key="3">
    <source>
        <dbReference type="Proteomes" id="UP000559027"/>
    </source>
</evidence>
<feature type="signal peptide" evidence="1">
    <location>
        <begin position="1"/>
        <end position="24"/>
    </location>
</feature>
<keyword evidence="1" id="KW-0732">Signal</keyword>
<dbReference type="EMBL" id="JAACJO010000013">
    <property type="protein sequence ID" value="KAF5350990.1"/>
    <property type="molecule type" value="Genomic_DNA"/>
</dbReference>
<protein>
    <submittedName>
        <fullName evidence="2">Uncharacterized protein</fullName>
    </submittedName>
</protein>
<comment type="caution">
    <text evidence="2">The sequence shown here is derived from an EMBL/GenBank/DDBJ whole genome shotgun (WGS) entry which is preliminary data.</text>
</comment>
<dbReference type="SUPFAM" id="SSF50370">
    <property type="entry name" value="Ricin B-like lectins"/>
    <property type="match status" value="1"/>
</dbReference>
<keyword evidence="3" id="KW-1185">Reference proteome</keyword>